<accession>A0A2Z4Y484</accession>
<gene>
    <name evidence="3" type="ORF">BRCON_0546</name>
</gene>
<feature type="domain" description="Bacterial type II secretion system protein E" evidence="2">
    <location>
        <begin position="196"/>
        <end position="210"/>
    </location>
</feature>
<dbReference type="EMBL" id="CP030759">
    <property type="protein sequence ID" value="AXA35323.1"/>
    <property type="molecule type" value="Genomic_DNA"/>
</dbReference>
<dbReference type="AlphaFoldDB" id="A0A2Z4Y484"/>
<comment type="similarity">
    <text evidence="1">Belongs to the GSP E family.</text>
</comment>
<dbReference type="Gene3D" id="3.40.50.300">
    <property type="entry name" value="P-loop containing nucleotide triphosphate hydrolases"/>
    <property type="match status" value="1"/>
</dbReference>
<dbReference type="InterPro" id="IPR003593">
    <property type="entry name" value="AAA+_ATPase"/>
</dbReference>
<dbReference type="InterPro" id="IPR050921">
    <property type="entry name" value="T4SS_GSP_E_ATPase"/>
</dbReference>
<dbReference type="NCBIfam" id="TIGR01420">
    <property type="entry name" value="pilT_fam"/>
    <property type="match status" value="1"/>
</dbReference>
<dbReference type="PROSITE" id="PS00662">
    <property type="entry name" value="T2SP_E"/>
    <property type="match status" value="1"/>
</dbReference>
<sequence length="351" mass="39316">MPPITIQHLLVEAIEQGASDLHLTQNAPPILRIDGELEVLDLPPLTAADTQRMIYSLLNDAQKALFEEKWELDLSIEVAEVGRFRVNVHKQRGAVEAAFRVVSENIRTLRELGMPPVTEEIARRNNGLVLITGPTGSGKTTTLAAMIHQINNEQHKMIICVEDPIEYIHKNRKSIIKQREVTSDTKSFADALRHVLRQDPDVVVIGEMRDLETIATALTAAETGHLVLATLHTPDAVQTVDRIIDVFPPYQQQQVRIQLAGTLQAIIAQQLVPVPMGRGRVVATEILIATVGVRNIIRNAKTEQLYTVLQMNYELGMMTMDKSLKTLYQQGLISYDEAIRRCRFPEAFDTI</sequence>
<evidence type="ECO:0000259" key="2">
    <source>
        <dbReference type="PROSITE" id="PS00662"/>
    </source>
</evidence>
<reference evidence="3 4" key="1">
    <citation type="submission" date="2018-05" db="EMBL/GenBank/DDBJ databases">
        <title>A metagenomic window into the 2 km-deep terrestrial subsurface aquifer revealed taxonomically and functionally diverse microbial community comprising novel uncultured bacterial lineages.</title>
        <authorList>
            <person name="Kadnikov V.V."/>
            <person name="Mardanov A.V."/>
            <person name="Beletsky A.V."/>
            <person name="Banks D."/>
            <person name="Pimenov N.V."/>
            <person name="Frank Y.A."/>
            <person name="Karnachuk O.V."/>
            <person name="Ravin N.V."/>
        </authorList>
    </citation>
    <scope>NUCLEOTIDE SEQUENCE [LARGE SCALE GENOMIC DNA]</scope>
    <source>
        <strain evidence="3">BY</strain>
    </source>
</reference>
<dbReference type="Proteomes" id="UP000262583">
    <property type="component" value="Chromosome"/>
</dbReference>
<protein>
    <submittedName>
        <fullName evidence="3">Type IV pili twitching motility protein PilT</fullName>
    </submittedName>
</protein>
<dbReference type="PANTHER" id="PTHR30486">
    <property type="entry name" value="TWITCHING MOTILITY PROTEIN PILT"/>
    <property type="match status" value="1"/>
</dbReference>
<dbReference type="Pfam" id="PF00437">
    <property type="entry name" value="T2SSE"/>
    <property type="match status" value="1"/>
</dbReference>
<name>A0A2Z4Y484_SUMC1</name>
<dbReference type="InterPro" id="IPR001482">
    <property type="entry name" value="T2SS/T4SS_dom"/>
</dbReference>
<dbReference type="KEGG" id="schv:BRCON_0546"/>
<dbReference type="SMART" id="SM00382">
    <property type="entry name" value="AAA"/>
    <property type="match status" value="1"/>
</dbReference>
<dbReference type="InterPro" id="IPR006321">
    <property type="entry name" value="PilT/PilU"/>
</dbReference>
<dbReference type="PANTHER" id="PTHR30486:SF16">
    <property type="entry name" value="TWITCHING MOTILITY PROTEIN PILT"/>
    <property type="match status" value="1"/>
</dbReference>
<organism evidence="3 4">
    <name type="scientific">Sumerlaea chitinivorans</name>
    <dbReference type="NCBI Taxonomy" id="2250252"/>
    <lineage>
        <taxon>Bacteria</taxon>
        <taxon>Candidatus Sumerlaeota</taxon>
        <taxon>Candidatus Sumerlaeia</taxon>
        <taxon>Candidatus Sumerlaeales</taxon>
        <taxon>Candidatus Sumerlaeaceae</taxon>
        <taxon>Candidatus Sumerlaea</taxon>
    </lineage>
</organism>
<dbReference type="CDD" id="cd01131">
    <property type="entry name" value="PilT"/>
    <property type="match status" value="1"/>
</dbReference>
<dbReference type="GO" id="GO:0016887">
    <property type="term" value="F:ATP hydrolysis activity"/>
    <property type="evidence" value="ECO:0007669"/>
    <property type="project" value="InterPro"/>
</dbReference>
<evidence type="ECO:0000313" key="3">
    <source>
        <dbReference type="EMBL" id="AXA35323.1"/>
    </source>
</evidence>
<dbReference type="Gene3D" id="3.30.450.90">
    <property type="match status" value="1"/>
</dbReference>
<evidence type="ECO:0000256" key="1">
    <source>
        <dbReference type="ARBA" id="ARBA00006611"/>
    </source>
</evidence>
<proteinExistence type="inferred from homology"/>
<evidence type="ECO:0000313" key="4">
    <source>
        <dbReference type="Proteomes" id="UP000262583"/>
    </source>
</evidence>
<dbReference type="SUPFAM" id="SSF52540">
    <property type="entry name" value="P-loop containing nucleoside triphosphate hydrolases"/>
    <property type="match status" value="1"/>
</dbReference>
<dbReference type="GO" id="GO:0005524">
    <property type="term" value="F:ATP binding"/>
    <property type="evidence" value="ECO:0007669"/>
    <property type="project" value="InterPro"/>
</dbReference>
<dbReference type="InterPro" id="IPR027417">
    <property type="entry name" value="P-loop_NTPase"/>
</dbReference>